<dbReference type="InterPro" id="IPR029058">
    <property type="entry name" value="AB_hydrolase_fold"/>
</dbReference>
<dbReference type="Gene3D" id="3.40.50.1820">
    <property type="entry name" value="alpha/beta hydrolase"/>
    <property type="match status" value="1"/>
</dbReference>
<dbReference type="PANTHER" id="PTHR23024:SF339">
    <property type="entry name" value="ALPHA_BETA HYDROLASE FOLD-3 DOMAIN-CONTAINING PROTEIN"/>
    <property type="match status" value="1"/>
</dbReference>
<dbReference type="Pfam" id="PF07859">
    <property type="entry name" value="Abhydrolase_3"/>
    <property type="match status" value="1"/>
</dbReference>
<dbReference type="PANTHER" id="PTHR23024">
    <property type="entry name" value="ARYLACETAMIDE DEACETYLASE"/>
    <property type="match status" value="1"/>
</dbReference>
<reference evidence="3" key="1">
    <citation type="journal article" date="2017" name="Nat. Microbiol.">
        <title>Global analysis of biosynthetic gene clusters reveals vast potential of secondary metabolite production in Penicillium species.</title>
        <authorList>
            <person name="Nielsen J.C."/>
            <person name="Grijseels S."/>
            <person name="Prigent S."/>
            <person name="Ji B."/>
            <person name="Dainat J."/>
            <person name="Nielsen K.F."/>
            <person name="Frisvad J.C."/>
            <person name="Workman M."/>
            <person name="Nielsen J."/>
        </authorList>
    </citation>
    <scope>NUCLEOTIDE SEQUENCE [LARGE SCALE GENOMIC DNA]</scope>
    <source>
        <strain evidence="3">IBT 31811</strain>
    </source>
</reference>
<evidence type="ECO:0000313" key="2">
    <source>
        <dbReference type="EMBL" id="OQD81923.1"/>
    </source>
</evidence>
<protein>
    <recommendedName>
        <fullName evidence="1">Alpha/beta hydrolase fold-3 domain-containing protein</fullName>
    </recommendedName>
</protein>
<accession>A0A1V6PYA2</accession>
<dbReference type="InterPro" id="IPR050466">
    <property type="entry name" value="Carboxylest/Gibb_receptor"/>
</dbReference>
<name>A0A1V6PYA2_9EURO</name>
<evidence type="ECO:0000313" key="3">
    <source>
        <dbReference type="Proteomes" id="UP000191672"/>
    </source>
</evidence>
<proteinExistence type="predicted"/>
<dbReference type="EMBL" id="MDYN01000024">
    <property type="protein sequence ID" value="OQD81923.1"/>
    <property type="molecule type" value="Genomic_DNA"/>
</dbReference>
<dbReference type="InterPro" id="IPR013094">
    <property type="entry name" value="AB_hydrolase_3"/>
</dbReference>
<feature type="domain" description="Alpha/beta hydrolase fold-3" evidence="1">
    <location>
        <begin position="55"/>
        <end position="181"/>
    </location>
</feature>
<organism evidence="2 3">
    <name type="scientific">Penicillium antarcticum</name>
    <dbReference type="NCBI Taxonomy" id="416450"/>
    <lineage>
        <taxon>Eukaryota</taxon>
        <taxon>Fungi</taxon>
        <taxon>Dikarya</taxon>
        <taxon>Ascomycota</taxon>
        <taxon>Pezizomycotina</taxon>
        <taxon>Eurotiomycetes</taxon>
        <taxon>Eurotiomycetidae</taxon>
        <taxon>Eurotiales</taxon>
        <taxon>Aspergillaceae</taxon>
        <taxon>Penicillium</taxon>
    </lineage>
</organism>
<comment type="caution">
    <text evidence="2">The sequence shown here is derived from an EMBL/GenBank/DDBJ whole genome shotgun (WGS) entry which is preliminary data.</text>
</comment>
<dbReference type="Proteomes" id="UP000191672">
    <property type="component" value="Unassembled WGS sequence"/>
</dbReference>
<gene>
    <name evidence="2" type="ORF">PENANT_c024G06037</name>
</gene>
<dbReference type="AlphaFoldDB" id="A0A1V6PYA2"/>
<dbReference type="GO" id="GO:0072330">
    <property type="term" value="P:monocarboxylic acid biosynthetic process"/>
    <property type="evidence" value="ECO:0007669"/>
    <property type="project" value="UniProtKB-ARBA"/>
</dbReference>
<dbReference type="SUPFAM" id="SSF53474">
    <property type="entry name" value="alpha/beta-Hydrolases"/>
    <property type="match status" value="1"/>
</dbReference>
<sequence length="331" mass="36325">MSLRVTTATMSIESHPKLVGLDLIQTTFKKVGDHEIRTDILIPKKPLDGKRPVILRFHGGGLVMGDSLYMDFWPWWLSDLALQENAIIISPNYRLLPGSTSSEICSDIEDFWTWVQSPSLTNILAAHSTPTSADLSRVLSFGESAGGLISLNLALAHPAGIRSCTAAYPLVDPCSAAFTKPRAKGPFGMMVPESVVKETLDVVVPGTVESSITEQERLGFMLGAISYGTLGQLYERGVEELGREFRFPGVKIEQEGTTIPRGGITIIHGRQDSVVPVGDVEKFVKRAREVFGDEKVIFTVKEGEHGLDAPLRFEEAWLQETFKAAIQTWLA</sequence>
<dbReference type="GO" id="GO:0016787">
    <property type="term" value="F:hydrolase activity"/>
    <property type="evidence" value="ECO:0007669"/>
    <property type="project" value="InterPro"/>
</dbReference>
<evidence type="ECO:0000259" key="1">
    <source>
        <dbReference type="Pfam" id="PF07859"/>
    </source>
</evidence>
<keyword evidence="3" id="KW-1185">Reference proteome</keyword>
<dbReference type="GO" id="GO:0017000">
    <property type="term" value="P:antibiotic biosynthetic process"/>
    <property type="evidence" value="ECO:0007669"/>
    <property type="project" value="UniProtKB-ARBA"/>
</dbReference>
<dbReference type="STRING" id="416450.A0A1V6PYA2"/>